<dbReference type="GO" id="GO:0004252">
    <property type="term" value="F:serine-type endopeptidase activity"/>
    <property type="evidence" value="ECO:0007669"/>
    <property type="project" value="UniProtKB-UniRule"/>
</dbReference>
<gene>
    <name evidence="12" type="ORF">PARMNEM_LOCUS8257</name>
</gene>
<dbReference type="InterPro" id="IPR038565">
    <property type="entry name" value="CLIP_sf"/>
</dbReference>
<dbReference type="InterPro" id="IPR033116">
    <property type="entry name" value="TRYPSIN_SER"/>
</dbReference>
<dbReference type="EC" id="3.4.21.-" evidence="7"/>
<dbReference type="AlphaFoldDB" id="A0AAV1KZB1"/>
<evidence type="ECO:0000256" key="8">
    <source>
        <dbReference type="RuleBase" id="RU366078"/>
    </source>
</evidence>
<evidence type="ECO:0000256" key="6">
    <source>
        <dbReference type="ARBA" id="ARBA00024195"/>
    </source>
</evidence>
<evidence type="ECO:0000259" key="11">
    <source>
        <dbReference type="PROSITE" id="PS51888"/>
    </source>
</evidence>
<dbReference type="InterPro" id="IPR009003">
    <property type="entry name" value="Peptidase_S1_PA"/>
</dbReference>
<name>A0AAV1KZB1_9NEOP</name>
<comment type="domain">
    <text evidence="8">The clip domain consists of 35-55 residues which are 'knitted' together usually by 3 conserved disulfide bonds forming a clip-like compact structure.</text>
</comment>
<dbReference type="Proteomes" id="UP001314205">
    <property type="component" value="Unassembled WGS sequence"/>
</dbReference>
<dbReference type="PANTHER" id="PTHR24252">
    <property type="entry name" value="ACROSIN-RELATED"/>
    <property type="match status" value="1"/>
</dbReference>
<evidence type="ECO:0000256" key="5">
    <source>
        <dbReference type="ARBA" id="ARBA00023157"/>
    </source>
</evidence>
<dbReference type="CDD" id="cd00190">
    <property type="entry name" value="Tryp_SPc"/>
    <property type="match status" value="1"/>
</dbReference>
<dbReference type="Pfam" id="PF12032">
    <property type="entry name" value="CLIP"/>
    <property type="match status" value="1"/>
</dbReference>
<sequence>MKTNECVQARSRFHRETHENPLTRAQNTDTLPRVNEDRETRRVATRALCTHSYSACLVVSRRACTAAIRVFKLKPRIFILDAFSSVRPLSAQVADEAICDDTLKKFARLVEQHYGPVRGRLYGIMKMKVEILIILTVVSFVVTEEGDLCTKNGKRGTCKIFNDCKPAMDEFKKYKTNPKASIFIKLLKNICSWEGDEPIVCCVEKIKYVGSSNLGSNNRPNTRLPECERISRKLTAEKTGQKAWDKCIEYQEKLIYPCRESTTPSGGMVRLNLCNRKPEAIIIGGMDAYEGEFPHMVLLGFANGTSNDNWACGGILISERFILTAGHCTWSKDYGPVTDAKVGILARSAATDSTRHYKIKRIIKHPNYKSPKKIALDQYAVPACLHNGHLVNDTTATVTGWGTTAFRRNKVSDVLQKVTLQKFSDEECYRSYAPGTPGMRHMKDGYNSTTQICYGDWHAAKDSCNGDSGGPVQVKHPEIYCMYSVLGITSWGKQCGYPGQPAIYTRVAAYVPWIEGIVWP</sequence>
<evidence type="ECO:0000256" key="3">
    <source>
        <dbReference type="ARBA" id="ARBA00022801"/>
    </source>
</evidence>
<dbReference type="InterPro" id="IPR001254">
    <property type="entry name" value="Trypsin_dom"/>
</dbReference>
<dbReference type="InterPro" id="IPR018114">
    <property type="entry name" value="TRYPSIN_HIS"/>
</dbReference>
<keyword evidence="1 7" id="KW-0645">Protease</keyword>
<keyword evidence="13" id="KW-1185">Reference proteome</keyword>
<keyword evidence="3 7" id="KW-0378">Hydrolase</keyword>
<comment type="caution">
    <text evidence="12">The sequence shown here is derived from an EMBL/GenBank/DDBJ whole genome shotgun (WGS) entry which is preliminary data.</text>
</comment>
<comment type="subcellular location">
    <subcellularLocation>
        <location evidence="8">Secreted</location>
    </subcellularLocation>
</comment>
<dbReference type="SMART" id="SM00020">
    <property type="entry name" value="Tryp_SPc"/>
    <property type="match status" value="1"/>
</dbReference>
<keyword evidence="4 7" id="KW-0720">Serine protease</keyword>
<dbReference type="SUPFAM" id="SSF50494">
    <property type="entry name" value="Trypsin-like serine proteases"/>
    <property type="match status" value="1"/>
</dbReference>
<keyword evidence="8" id="KW-0964">Secreted</keyword>
<reference evidence="12 13" key="1">
    <citation type="submission" date="2023-11" db="EMBL/GenBank/DDBJ databases">
        <authorList>
            <person name="Hedman E."/>
            <person name="Englund M."/>
            <person name="Stromberg M."/>
            <person name="Nyberg Akerstrom W."/>
            <person name="Nylinder S."/>
            <person name="Jareborg N."/>
            <person name="Kallberg Y."/>
            <person name="Kronander E."/>
        </authorList>
    </citation>
    <scope>NUCLEOTIDE SEQUENCE [LARGE SCALE GENOMIC DNA]</scope>
</reference>
<proteinExistence type="inferred from homology"/>
<dbReference type="Gene3D" id="3.30.1640.30">
    <property type="match status" value="1"/>
</dbReference>
<dbReference type="Gene3D" id="2.40.10.10">
    <property type="entry name" value="Trypsin-like serine proteases"/>
    <property type="match status" value="1"/>
</dbReference>
<comment type="similarity">
    <text evidence="6 8">Belongs to the peptidase S1 family. CLIP subfamily.</text>
</comment>
<dbReference type="EMBL" id="CAVLGL010000082">
    <property type="protein sequence ID" value="CAK1587427.1"/>
    <property type="molecule type" value="Genomic_DNA"/>
</dbReference>
<evidence type="ECO:0000256" key="1">
    <source>
        <dbReference type="ARBA" id="ARBA00022670"/>
    </source>
</evidence>
<evidence type="ECO:0000313" key="12">
    <source>
        <dbReference type="EMBL" id="CAK1587427.1"/>
    </source>
</evidence>
<dbReference type="PROSITE" id="PS51888">
    <property type="entry name" value="CLIP"/>
    <property type="match status" value="1"/>
</dbReference>
<dbReference type="PROSITE" id="PS00135">
    <property type="entry name" value="TRYPSIN_SER"/>
    <property type="match status" value="1"/>
</dbReference>
<keyword evidence="2" id="KW-0732">Signal</keyword>
<protein>
    <recommendedName>
        <fullName evidence="8">CLIP domain-containing serine protease</fullName>
        <ecNumber evidence="7">3.4.21.-</ecNumber>
    </recommendedName>
</protein>
<feature type="region of interest" description="Disordered" evidence="9">
    <location>
        <begin position="1"/>
        <end position="38"/>
    </location>
</feature>
<evidence type="ECO:0000256" key="4">
    <source>
        <dbReference type="ARBA" id="ARBA00022825"/>
    </source>
</evidence>
<dbReference type="PANTHER" id="PTHR24252:SF7">
    <property type="entry name" value="HYALIN"/>
    <property type="match status" value="1"/>
</dbReference>
<evidence type="ECO:0000259" key="10">
    <source>
        <dbReference type="PROSITE" id="PS50240"/>
    </source>
</evidence>
<feature type="domain" description="Peptidase S1" evidence="10">
    <location>
        <begin position="282"/>
        <end position="519"/>
    </location>
</feature>
<dbReference type="InterPro" id="IPR043504">
    <property type="entry name" value="Peptidase_S1_PA_chymotrypsin"/>
</dbReference>
<dbReference type="Pfam" id="PF00089">
    <property type="entry name" value="Trypsin"/>
    <property type="match status" value="1"/>
</dbReference>
<evidence type="ECO:0000256" key="9">
    <source>
        <dbReference type="SAM" id="MobiDB-lite"/>
    </source>
</evidence>
<dbReference type="GO" id="GO:0005576">
    <property type="term" value="C:extracellular region"/>
    <property type="evidence" value="ECO:0007669"/>
    <property type="project" value="UniProtKB-SubCell"/>
</dbReference>
<feature type="domain" description="Clip" evidence="11">
    <location>
        <begin position="148"/>
        <end position="202"/>
    </location>
</feature>
<dbReference type="PROSITE" id="PS00134">
    <property type="entry name" value="TRYPSIN_HIS"/>
    <property type="match status" value="1"/>
</dbReference>
<evidence type="ECO:0000313" key="13">
    <source>
        <dbReference type="Proteomes" id="UP001314205"/>
    </source>
</evidence>
<dbReference type="PRINTS" id="PR00722">
    <property type="entry name" value="CHYMOTRYPSIN"/>
</dbReference>
<dbReference type="SMART" id="SM00680">
    <property type="entry name" value="CLIP"/>
    <property type="match status" value="1"/>
</dbReference>
<organism evidence="12 13">
    <name type="scientific">Parnassius mnemosyne</name>
    <name type="common">clouded apollo</name>
    <dbReference type="NCBI Taxonomy" id="213953"/>
    <lineage>
        <taxon>Eukaryota</taxon>
        <taxon>Metazoa</taxon>
        <taxon>Ecdysozoa</taxon>
        <taxon>Arthropoda</taxon>
        <taxon>Hexapoda</taxon>
        <taxon>Insecta</taxon>
        <taxon>Pterygota</taxon>
        <taxon>Neoptera</taxon>
        <taxon>Endopterygota</taxon>
        <taxon>Lepidoptera</taxon>
        <taxon>Glossata</taxon>
        <taxon>Ditrysia</taxon>
        <taxon>Papilionoidea</taxon>
        <taxon>Papilionidae</taxon>
        <taxon>Parnassiinae</taxon>
        <taxon>Parnassini</taxon>
        <taxon>Parnassius</taxon>
        <taxon>Driopa</taxon>
    </lineage>
</organism>
<dbReference type="InterPro" id="IPR022700">
    <property type="entry name" value="CLIP"/>
</dbReference>
<dbReference type="InterPro" id="IPR001314">
    <property type="entry name" value="Peptidase_S1A"/>
</dbReference>
<keyword evidence="5" id="KW-1015">Disulfide bond</keyword>
<evidence type="ECO:0000256" key="7">
    <source>
        <dbReference type="RuleBase" id="RU363034"/>
    </source>
</evidence>
<evidence type="ECO:0000256" key="2">
    <source>
        <dbReference type="ARBA" id="ARBA00022729"/>
    </source>
</evidence>
<dbReference type="PROSITE" id="PS50240">
    <property type="entry name" value="TRYPSIN_DOM"/>
    <property type="match status" value="1"/>
</dbReference>
<dbReference type="GO" id="GO:0006508">
    <property type="term" value="P:proteolysis"/>
    <property type="evidence" value="ECO:0007669"/>
    <property type="project" value="UniProtKB-KW"/>
</dbReference>
<accession>A0AAV1KZB1</accession>